<comment type="caution">
    <text evidence="1">The sequence shown here is derived from an EMBL/GenBank/DDBJ whole genome shotgun (WGS) entry which is preliminary data.</text>
</comment>
<dbReference type="AlphaFoldDB" id="A0A3S3YLT6"/>
<organism evidence="1 2">
    <name type="scientific">Falsigemmobacter intermedius</name>
    <dbReference type="NCBI Taxonomy" id="1553448"/>
    <lineage>
        <taxon>Bacteria</taxon>
        <taxon>Pseudomonadati</taxon>
        <taxon>Pseudomonadota</taxon>
        <taxon>Alphaproteobacteria</taxon>
        <taxon>Rhodobacterales</taxon>
        <taxon>Paracoccaceae</taxon>
        <taxon>Falsigemmobacter</taxon>
    </lineage>
</organism>
<accession>A0A3S3YLT6</accession>
<reference evidence="1 2" key="1">
    <citation type="journal article" date="2015" name="Int. J. Syst. Evol. Microbiol.">
        <title>Gemmobacter intermedius sp. nov., isolated from a white stork (Ciconia ciconia).</title>
        <authorList>
            <person name="Kampfer P."/>
            <person name="Jerzak L."/>
            <person name="Wilharm G."/>
            <person name="Golke J."/>
            <person name="Busse H.J."/>
            <person name="Glaeser S.P."/>
        </authorList>
    </citation>
    <scope>NUCLEOTIDE SEQUENCE [LARGE SCALE GENOMIC DNA]</scope>
    <source>
        <strain evidence="1 2">119/4</strain>
    </source>
</reference>
<dbReference type="SUPFAM" id="SSF50475">
    <property type="entry name" value="FMN-binding split barrel"/>
    <property type="match status" value="1"/>
</dbReference>
<evidence type="ECO:0000313" key="2">
    <source>
        <dbReference type="Proteomes" id="UP000287168"/>
    </source>
</evidence>
<keyword evidence="2" id="KW-1185">Reference proteome</keyword>
<protein>
    <submittedName>
        <fullName evidence="1">Uncharacterized protein</fullName>
    </submittedName>
</protein>
<dbReference type="Gene3D" id="2.30.110.10">
    <property type="entry name" value="Electron Transport, Fmn-binding Protein, Chain A"/>
    <property type="match status" value="1"/>
</dbReference>
<gene>
    <name evidence="1" type="ORF">EP867_06750</name>
</gene>
<evidence type="ECO:0000313" key="1">
    <source>
        <dbReference type="EMBL" id="RWY42427.1"/>
    </source>
</evidence>
<dbReference type="OrthoDB" id="9814594at2"/>
<dbReference type="EMBL" id="SBLC01000007">
    <property type="protein sequence ID" value="RWY42427.1"/>
    <property type="molecule type" value="Genomic_DNA"/>
</dbReference>
<name>A0A3S3YLT6_9RHOB</name>
<proteinExistence type="predicted"/>
<sequence length="124" mass="13843">MRSKSSRSSCREGALHIWHIDAVGGRLHHHTRALRDTPACCLLIGEPGAQGDPLTHPRLSLQARAVFPDDGHEARLGLWLKAHPKARIYAGLPDFRFLRFEPVAGFLNGGFGRAFRFTPEELRP</sequence>
<dbReference type="InterPro" id="IPR012349">
    <property type="entry name" value="Split_barrel_FMN-bd"/>
</dbReference>
<dbReference type="Proteomes" id="UP000287168">
    <property type="component" value="Unassembled WGS sequence"/>
</dbReference>